<organism evidence="2 3">
    <name type="scientific">Funneliformis geosporum</name>
    <dbReference type="NCBI Taxonomy" id="1117311"/>
    <lineage>
        <taxon>Eukaryota</taxon>
        <taxon>Fungi</taxon>
        <taxon>Fungi incertae sedis</taxon>
        <taxon>Mucoromycota</taxon>
        <taxon>Glomeromycotina</taxon>
        <taxon>Glomeromycetes</taxon>
        <taxon>Glomerales</taxon>
        <taxon>Glomeraceae</taxon>
        <taxon>Funneliformis</taxon>
    </lineage>
</organism>
<sequence>MNNPLDEIFDVFYNIFTNPDKSALEKEVKRTFTPDLEFKHFLAFVPAGIGSREIIISHYKFFRGVYHSNILDIHEKYKFSPFSLSSSPTIE</sequence>
<dbReference type="AlphaFoldDB" id="A0A9W4WUR5"/>
<dbReference type="InterPro" id="IPR057514">
    <property type="entry name" value="NTF2_SigF"/>
</dbReference>
<dbReference type="Pfam" id="PF24840">
    <property type="entry name" value="NTF2_SigF"/>
    <property type="match status" value="1"/>
</dbReference>
<accession>A0A9W4WUR5</accession>
<comment type="caution">
    <text evidence="2">The sequence shown here is derived from an EMBL/GenBank/DDBJ whole genome shotgun (WGS) entry which is preliminary data.</text>
</comment>
<proteinExistence type="predicted"/>
<reference evidence="2" key="1">
    <citation type="submission" date="2022-08" db="EMBL/GenBank/DDBJ databases">
        <authorList>
            <person name="Kallberg Y."/>
            <person name="Tangrot J."/>
            <person name="Rosling A."/>
        </authorList>
    </citation>
    <scope>NUCLEOTIDE SEQUENCE</scope>
    <source>
        <strain evidence="2">Wild A</strain>
    </source>
</reference>
<protein>
    <submittedName>
        <fullName evidence="2">7209_t:CDS:1</fullName>
    </submittedName>
</protein>
<dbReference type="OrthoDB" id="2344312at2759"/>
<gene>
    <name evidence="2" type="ORF">FWILDA_LOCUS13039</name>
</gene>
<dbReference type="EMBL" id="CAMKVN010004585">
    <property type="protein sequence ID" value="CAI2187355.1"/>
    <property type="molecule type" value="Genomic_DNA"/>
</dbReference>
<evidence type="ECO:0000313" key="2">
    <source>
        <dbReference type="EMBL" id="CAI2187355.1"/>
    </source>
</evidence>
<feature type="domain" description="SigF-like NTF2-like" evidence="1">
    <location>
        <begin position="1"/>
        <end position="75"/>
    </location>
</feature>
<name>A0A9W4WUR5_9GLOM</name>
<dbReference type="Proteomes" id="UP001153678">
    <property type="component" value="Unassembled WGS sequence"/>
</dbReference>
<evidence type="ECO:0000313" key="3">
    <source>
        <dbReference type="Proteomes" id="UP001153678"/>
    </source>
</evidence>
<evidence type="ECO:0000259" key="1">
    <source>
        <dbReference type="Pfam" id="PF24840"/>
    </source>
</evidence>
<keyword evidence="3" id="KW-1185">Reference proteome</keyword>